<evidence type="ECO:0000313" key="1">
    <source>
        <dbReference type="EMBL" id="KKU75650.1"/>
    </source>
</evidence>
<protein>
    <recommendedName>
        <fullName evidence="3">Extracellular solute-binding protein family 1</fullName>
    </recommendedName>
</protein>
<dbReference type="Gene3D" id="3.40.190.10">
    <property type="entry name" value="Periplasmic binding protein-like II"/>
    <property type="match status" value="1"/>
</dbReference>
<accession>A0A0G1W031</accession>
<name>A0A0G1W031_9BACT</name>
<evidence type="ECO:0008006" key="3">
    <source>
        <dbReference type="Google" id="ProtNLM"/>
    </source>
</evidence>
<organism evidence="1 2">
    <name type="scientific">Candidatus Nomurabacteria bacterium GW2011_GWB1_47_6</name>
    <dbReference type="NCBI Taxonomy" id="1618749"/>
    <lineage>
        <taxon>Bacteria</taxon>
        <taxon>Candidatus Nomuraibacteriota</taxon>
    </lineage>
</organism>
<reference evidence="1 2" key="1">
    <citation type="journal article" date="2015" name="Nature">
        <title>rRNA introns, odd ribosomes, and small enigmatic genomes across a large radiation of phyla.</title>
        <authorList>
            <person name="Brown C.T."/>
            <person name="Hug L.A."/>
            <person name="Thomas B.C."/>
            <person name="Sharon I."/>
            <person name="Castelle C.J."/>
            <person name="Singh A."/>
            <person name="Wilkins M.J."/>
            <person name="Williams K.H."/>
            <person name="Banfield J.F."/>
        </authorList>
    </citation>
    <scope>NUCLEOTIDE SEQUENCE [LARGE SCALE GENOMIC DNA]</scope>
</reference>
<gene>
    <name evidence="1" type="ORF">UY01_C0007G0028</name>
</gene>
<evidence type="ECO:0000313" key="2">
    <source>
        <dbReference type="Proteomes" id="UP000034879"/>
    </source>
</evidence>
<dbReference type="SUPFAM" id="SSF53850">
    <property type="entry name" value="Periplasmic binding protein-like II"/>
    <property type="match status" value="1"/>
</dbReference>
<proteinExistence type="predicted"/>
<dbReference type="AlphaFoldDB" id="A0A0G1W031"/>
<dbReference type="EMBL" id="LCOJ01000007">
    <property type="protein sequence ID" value="KKU75650.1"/>
    <property type="molecule type" value="Genomic_DNA"/>
</dbReference>
<feature type="non-terminal residue" evidence="1">
    <location>
        <position position="1"/>
    </location>
</feature>
<comment type="caution">
    <text evidence="1">The sequence shown here is derived from an EMBL/GenBank/DDBJ whole genome shotgun (WGS) entry which is preliminary data.</text>
</comment>
<sequence length="268" mass="28713">AFSPKDWEEFSQYVVKLTEKDEDNQIKKSGAALGQYANVTHAKDILAMVFLQTGNPITSQGAVGGGFKSVLVSTAGNYNTPSILEFYTSFADPGSPLYSWNRSFPDSGDAFSSEDLAFYFGYASELSELVNKNPNQNFLAATVPQIKDAKFKLTRGRVTGVAVASSSKNLNTALTAASQLASSDFAAKYAQALGVPPARRDLLAQPPADTFSPSFYSSALFAKSWLDPSPKDTDNIFSAMVNSVLSNSLSPAEALKDASSKLDLLLLK</sequence>
<dbReference type="Proteomes" id="UP000034879">
    <property type="component" value="Unassembled WGS sequence"/>
</dbReference>